<dbReference type="AlphaFoldDB" id="A0AAV5L327"/>
<comment type="caution">
    <text evidence="1">The sequence shown here is derived from an EMBL/GenBank/DDBJ whole genome shotgun (WGS) entry which is preliminary data.</text>
</comment>
<dbReference type="EMBL" id="BPVZ01000091">
    <property type="protein sequence ID" value="GKV31440.1"/>
    <property type="molecule type" value="Genomic_DNA"/>
</dbReference>
<gene>
    <name evidence="1" type="ORF">SLEP1_g40126</name>
</gene>
<sequence length="105" mass="12378">MTSQKDNLHKAAQDFSLLDQCFPRHHRHTEAGLGLIMGWTTTTRYPEYEDQYHVQFQNQNFHYLRPPAKERWYVCSLPQIPTGKRSVITSDQAAKNYGGYLIRDY</sequence>
<dbReference type="Proteomes" id="UP001054252">
    <property type="component" value="Unassembled WGS sequence"/>
</dbReference>
<protein>
    <submittedName>
        <fullName evidence="1">Uncharacterized protein</fullName>
    </submittedName>
</protein>
<evidence type="ECO:0000313" key="2">
    <source>
        <dbReference type="Proteomes" id="UP001054252"/>
    </source>
</evidence>
<keyword evidence="2" id="KW-1185">Reference proteome</keyword>
<accession>A0AAV5L327</accession>
<reference evidence="1 2" key="1">
    <citation type="journal article" date="2021" name="Commun. Biol.">
        <title>The genome of Shorea leprosula (Dipterocarpaceae) highlights the ecological relevance of drought in aseasonal tropical rainforests.</title>
        <authorList>
            <person name="Ng K.K.S."/>
            <person name="Kobayashi M.J."/>
            <person name="Fawcett J.A."/>
            <person name="Hatakeyama M."/>
            <person name="Paape T."/>
            <person name="Ng C.H."/>
            <person name="Ang C.C."/>
            <person name="Tnah L.H."/>
            <person name="Lee C.T."/>
            <person name="Nishiyama T."/>
            <person name="Sese J."/>
            <person name="O'Brien M.J."/>
            <person name="Copetti D."/>
            <person name="Mohd Noor M.I."/>
            <person name="Ong R.C."/>
            <person name="Putra M."/>
            <person name="Sireger I.Z."/>
            <person name="Indrioko S."/>
            <person name="Kosugi Y."/>
            <person name="Izuno A."/>
            <person name="Isagi Y."/>
            <person name="Lee S.L."/>
            <person name="Shimizu K.K."/>
        </authorList>
    </citation>
    <scope>NUCLEOTIDE SEQUENCE [LARGE SCALE GENOMIC DNA]</scope>
    <source>
        <strain evidence="1">214</strain>
    </source>
</reference>
<proteinExistence type="predicted"/>
<organism evidence="1 2">
    <name type="scientific">Rubroshorea leprosula</name>
    <dbReference type="NCBI Taxonomy" id="152421"/>
    <lineage>
        <taxon>Eukaryota</taxon>
        <taxon>Viridiplantae</taxon>
        <taxon>Streptophyta</taxon>
        <taxon>Embryophyta</taxon>
        <taxon>Tracheophyta</taxon>
        <taxon>Spermatophyta</taxon>
        <taxon>Magnoliopsida</taxon>
        <taxon>eudicotyledons</taxon>
        <taxon>Gunneridae</taxon>
        <taxon>Pentapetalae</taxon>
        <taxon>rosids</taxon>
        <taxon>malvids</taxon>
        <taxon>Malvales</taxon>
        <taxon>Dipterocarpaceae</taxon>
        <taxon>Rubroshorea</taxon>
    </lineage>
</organism>
<name>A0AAV5L327_9ROSI</name>
<evidence type="ECO:0000313" key="1">
    <source>
        <dbReference type="EMBL" id="GKV31440.1"/>
    </source>
</evidence>